<reference evidence="8 9" key="1">
    <citation type="submission" date="2014-11" db="EMBL/GenBank/DDBJ databases">
        <title>A Rickettsiales Symbiont of Amoebae With Ancient Features.</title>
        <authorList>
            <person name="Schulz F."/>
            <person name="Martijn J."/>
            <person name="Wascher F."/>
            <person name="Kostanjsek R."/>
            <person name="Ettema T.J."/>
            <person name="Horn M."/>
        </authorList>
    </citation>
    <scope>NUCLEOTIDE SEQUENCE [LARGE SCALE GENOMIC DNA]</scope>
    <source>
        <strain evidence="8 9">UWC36</strain>
    </source>
</reference>
<feature type="domain" description="Thiamin pyrophosphokinase thiamin-binding" evidence="7">
    <location>
        <begin position="160"/>
        <end position="198"/>
    </location>
</feature>
<evidence type="ECO:0000259" key="7">
    <source>
        <dbReference type="Pfam" id="PF04265"/>
    </source>
</evidence>
<protein>
    <recommendedName>
        <fullName evidence="5">Thiamine diphosphokinase</fullName>
        <ecNumber evidence="5">2.7.6.2</ecNumber>
    </recommendedName>
</protein>
<dbReference type="AlphaFoldDB" id="A0A0C1QZP0"/>
<sequence length="216" mass="23980">MKMKFIIIANSLTISKEEIKDIVGEAKIIALDGIANHLLNINIIPYAVVGDFDSIFAETLVNLKKLDVILRRINDQNSTDLDKGISFCKQNGATEIVIINAFGGTRLDHSLMNYRLLKRHYSKQCRIKIKEQQSYLELFANSTLIISGIPKSNLALLAAPLAATTSQGLEYDMDNHTLEFGLSESTSNSLKAEQATIKIVGSAYLIYELNCKIQTI</sequence>
<feature type="domain" description="Thiamin pyrophosphokinase catalytic" evidence="6">
    <location>
        <begin position="27"/>
        <end position="129"/>
    </location>
</feature>
<dbReference type="GO" id="GO:0005524">
    <property type="term" value="F:ATP binding"/>
    <property type="evidence" value="ECO:0007669"/>
    <property type="project" value="UniProtKB-KW"/>
</dbReference>
<dbReference type="Pfam" id="PF04265">
    <property type="entry name" value="TPK_B1_binding"/>
    <property type="match status" value="1"/>
</dbReference>
<evidence type="ECO:0000256" key="1">
    <source>
        <dbReference type="ARBA" id="ARBA00022679"/>
    </source>
</evidence>
<dbReference type="STRING" id="86105.NF27_DP00240"/>
<name>A0A0C1QZP0_9RICK</name>
<dbReference type="SUPFAM" id="SSF63862">
    <property type="entry name" value="Thiamin pyrophosphokinase, substrate-binding domain"/>
    <property type="match status" value="1"/>
</dbReference>
<organism evidence="8 9">
    <name type="scientific">Candidatus Jidaibacter acanthamoebae</name>
    <dbReference type="NCBI Taxonomy" id="86105"/>
    <lineage>
        <taxon>Bacteria</taxon>
        <taxon>Pseudomonadati</taxon>
        <taxon>Pseudomonadota</taxon>
        <taxon>Alphaproteobacteria</taxon>
        <taxon>Rickettsiales</taxon>
        <taxon>Candidatus Midichloriaceae</taxon>
        <taxon>Candidatus Jidaibacter</taxon>
    </lineage>
</organism>
<dbReference type="InterPro" id="IPR007371">
    <property type="entry name" value="TPK_catalytic"/>
</dbReference>
<keyword evidence="4" id="KW-0067">ATP-binding</keyword>
<proteinExistence type="predicted"/>
<evidence type="ECO:0000256" key="2">
    <source>
        <dbReference type="ARBA" id="ARBA00022741"/>
    </source>
</evidence>
<dbReference type="InterPro" id="IPR036371">
    <property type="entry name" value="TPK_B1-bd_sf"/>
</dbReference>
<evidence type="ECO:0000259" key="6">
    <source>
        <dbReference type="Pfam" id="PF04263"/>
    </source>
</evidence>
<evidence type="ECO:0000256" key="4">
    <source>
        <dbReference type="ARBA" id="ARBA00022840"/>
    </source>
</evidence>
<dbReference type="CDD" id="cd07995">
    <property type="entry name" value="TPK"/>
    <property type="match status" value="1"/>
</dbReference>
<dbReference type="EMBL" id="JSWE01000092">
    <property type="protein sequence ID" value="KIE05480.1"/>
    <property type="molecule type" value="Genomic_DNA"/>
</dbReference>
<dbReference type="PANTHER" id="PTHR41299:SF1">
    <property type="entry name" value="THIAMINE PYROPHOSPHOKINASE"/>
    <property type="match status" value="1"/>
</dbReference>
<keyword evidence="1" id="KW-0808">Transferase</keyword>
<evidence type="ECO:0000313" key="9">
    <source>
        <dbReference type="Proteomes" id="UP000031258"/>
    </source>
</evidence>
<keyword evidence="2" id="KW-0547">Nucleotide-binding</keyword>
<dbReference type="InterPro" id="IPR006282">
    <property type="entry name" value="Thi_PPkinase"/>
</dbReference>
<dbReference type="GO" id="GO:0006772">
    <property type="term" value="P:thiamine metabolic process"/>
    <property type="evidence" value="ECO:0007669"/>
    <property type="project" value="UniProtKB-UniRule"/>
</dbReference>
<accession>A0A0C1QZP0</accession>
<keyword evidence="3" id="KW-0418">Kinase</keyword>
<dbReference type="GO" id="GO:0030975">
    <property type="term" value="F:thiamine binding"/>
    <property type="evidence" value="ECO:0007669"/>
    <property type="project" value="InterPro"/>
</dbReference>
<dbReference type="GO" id="GO:0016301">
    <property type="term" value="F:kinase activity"/>
    <property type="evidence" value="ECO:0007669"/>
    <property type="project" value="UniProtKB-KW"/>
</dbReference>
<keyword evidence="9" id="KW-1185">Reference proteome</keyword>
<dbReference type="InterPro" id="IPR007373">
    <property type="entry name" value="Thiamin_PyroPKinase_B1-bd"/>
</dbReference>
<dbReference type="PANTHER" id="PTHR41299">
    <property type="entry name" value="THIAMINE PYROPHOSPHOKINASE"/>
    <property type="match status" value="1"/>
</dbReference>
<dbReference type="SUPFAM" id="SSF63999">
    <property type="entry name" value="Thiamin pyrophosphokinase, catalytic domain"/>
    <property type="match status" value="1"/>
</dbReference>
<dbReference type="Proteomes" id="UP000031258">
    <property type="component" value="Unassembled WGS sequence"/>
</dbReference>
<evidence type="ECO:0000313" key="8">
    <source>
        <dbReference type="EMBL" id="KIE05480.1"/>
    </source>
</evidence>
<evidence type="ECO:0000256" key="5">
    <source>
        <dbReference type="NCBIfam" id="TIGR01378"/>
    </source>
</evidence>
<dbReference type="GO" id="GO:0009229">
    <property type="term" value="P:thiamine diphosphate biosynthetic process"/>
    <property type="evidence" value="ECO:0007669"/>
    <property type="project" value="InterPro"/>
</dbReference>
<dbReference type="EC" id="2.7.6.2" evidence="5"/>
<dbReference type="Pfam" id="PF04263">
    <property type="entry name" value="TPK_catalytic"/>
    <property type="match status" value="1"/>
</dbReference>
<dbReference type="InterPro" id="IPR053149">
    <property type="entry name" value="TPK"/>
</dbReference>
<dbReference type="Gene3D" id="3.40.50.10240">
    <property type="entry name" value="Thiamin pyrophosphokinase, catalytic domain"/>
    <property type="match status" value="1"/>
</dbReference>
<comment type="caution">
    <text evidence="8">The sequence shown here is derived from an EMBL/GenBank/DDBJ whole genome shotgun (WGS) entry which is preliminary data.</text>
</comment>
<dbReference type="InterPro" id="IPR036759">
    <property type="entry name" value="TPK_catalytic_sf"/>
</dbReference>
<gene>
    <name evidence="8" type="ORF">NF27_DP00240</name>
</gene>
<dbReference type="NCBIfam" id="TIGR01378">
    <property type="entry name" value="thi_PPkinase"/>
    <property type="match status" value="1"/>
</dbReference>
<dbReference type="GO" id="GO:0004788">
    <property type="term" value="F:thiamine diphosphokinase activity"/>
    <property type="evidence" value="ECO:0007669"/>
    <property type="project" value="UniProtKB-UniRule"/>
</dbReference>
<evidence type="ECO:0000256" key="3">
    <source>
        <dbReference type="ARBA" id="ARBA00022777"/>
    </source>
</evidence>